<gene>
    <name evidence="1" type="ORF">g.163070</name>
</gene>
<protein>
    <submittedName>
        <fullName evidence="1">Uncharacterized protein</fullName>
    </submittedName>
</protein>
<organism evidence="1">
    <name type="scientific">Sipha flava</name>
    <name type="common">yellow sugarcane aphid</name>
    <dbReference type="NCBI Taxonomy" id="143950"/>
    <lineage>
        <taxon>Eukaryota</taxon>
        <taxon>Metazoa</taxon>
        <taxon>Ecdysozoa</taxon>
        <taxon>Arthropoda</taxon>
        <taxon>Hexapoda</taxon>
        <taxon>Insecta</taxon>
        <taxon>Pterygota</taxon>
        <taxon>Neoptera</taxon>
        <taxon>Paraneoptera</taxon>
        <taxon>Hemiptera</taxon>
        <taxon>Sternorrhyncha</taxon>
        <taxon>Aphidomorpha</taxon>
        <taxon>Aphidoidea</taxon>
        <taxon>Aphididae</taxon>
        <taxon>Sipha</taxon>
    </lineage>
</organism>
<proteinExistence type="predicted"/>
<dbReference type="AlphaFoldDB" id="A0A2S2PUY1"/>
<sequence>MTDPSERNVFQKPIDCTSVRCFVFVCLRTEAVWKILFSKTIKPYDTNDGAIGLIFSQHTNLVSTSNCYKCYCHARATADSRTVFHVCNSEILPRQFNIRGINTRCVSSLYLIRRENGSNKKINYNTHYRIPRPVPGSFENTEHTITDH</sequence>
<dbReference type="EMBL" id="GGMS01000036">
    <property type="protein sequence ID" value="MBY69239.1"/>
    <property type="molecule type" value="Transcribed_RNA"/>
</dbReference>
<accession>A0A2S2PUY1</accession>
<reference evidence="1" key="1">
    <citation type="submission" date="2018-04" db="EMBL/GenBank/DDBJ databases">
        <title>Transcriptome assembly of Sipha flava.</title>
        <authorList>
            <person name="Scully E.D."/>
            <person name="Geib S.M."/>
            <person name="Palmer N.A."/>
            <person name="Koch K."/>
            <person name="Bradshaw J."/>
            <person name="Heng-Moss T."/>
            <person name="Sarath G."/>
        </authorList>
    </citation>
    <scope>NUCLEOTIDE SEQUENCE</scope>
</reference>
<name>A0A2S2PUY1_9HEMI</name>
<evidence type="ECO:0000313" key="1">
    <source>
        <dbReference type="EMBL" id="MBY69239.1"/>
    </source>
</evidence>